<dbReference type="Gene3D" id="3.40.30.10">
    <property type="entry name" value="Glutaredoxin"/>
    <property type="match status" value="1"/>
</dbReference>
<reference evidence="3" key="1">
    <citation type="journal article" date="2019" name="Int. J. Syst. Evol. Microbiol.">
        <title>The Global Catalogue of Microorganisms (GCM) 10K type strain sequencing project: providing services to taxonomists for standard genome sequencing and annotation.</title>
        <authorList>
            <consortium name="The Broad Institute Genomics Platform"/>
            <consortium name="The Broad Institute Genome Sequencing Center for Infectious Disease"/>
            <person name="Wu L."/>
            <person name="Ma J."/>
        </authorList>
    </citation>
    <scope>NUCLEOTIDE SEQUENCE [LARGE SCALE GENOMIC DNA]</scope>
    <source>
        <strain evidence="3">KCTC 52141</strain>
    </source>
</reference>
<dbReference type="SUPFAM" id="SSF52833">
    <property type="entry name" value="Thioredoxin-like"/>
    <property type="match status" value="1"/>
</dbReference>
<name>A0ABV7HVY3_9GAMM</name>
<evidence type="ECO:0000313" key="3">
    <source>
        <dbReference type="Proteomes" id="UP001595548"/>
    </source>
</evidence>
<dbReference type="InterPro" id="IPR001853">
    <property type="entry name" value="DSBA-like_thioredoxin_dom"/>
</dbReference>
<comment type="caution">
    <text evidence="2">The sequence shown here is derived from an EMBL/GenBank/DDBJ whole genome shotgun (WGS) entry which is preliminary data.</text>
</comment>
<dbReference type="Proteomes" id="UP001595548">
    <property type="component" value="Unassembled WGS sequence"/>
</dbReference>
<organism evidence="2 3">
    <name type="scientific">Gilvimarinus japonicus</name>
    <dbReference type="NCBI Taxonomy" id="1796469"/>
    <lineage>
        <taxon>Bacteria</taxon>
        <taxon>Pseudomonadati</taxon>
        <taxon>Pseudomonadota</taxon>
        <taxon>Gammaproteobacteria</taxon>
        <taxon>Cellvibrionales</taxon>
        <taxon>Cellvibrionaceae</taxon>
        <taxon>Gilvimarinus</taxon>
    </lineage>
</organism>
<sequence>MPSSPISIDYYSDVLCVWAWVAQQRVDELQAQMQDAVALRYHCVDVFGDVAGKIATNWGERGGYEGFAQHVAHALNEYSDFTLHPDVWTRVRPASSASAHLVIKAAELAAGVSAGAALALAIRQAFFAHAQNIAQLPVLASIAANAGFGWTELQRYIDSGAAMAALMADYQGARLAGIKGSPSYVLDGGRQTLFGNVGYRVIRANVEELLNRPPDSASWC</sequence>
<proteinExistence type="predicted"/>
<feature type="domain" description="DSBA-like thioredoxin" evidence="1">
    <location>
        <begin position="8"/>
        <end position="201"/>
    </location>
</feature>
<keyword evidence="3" id="KW-1185">Reference proteome</keyword>
<evidence type="ECO:0000259" key="1">
    <source>
        <dbReference type="Pfam" id="PF01323"/>
    </source>
</evidence>
<gene>
    <name evidence="2" type="ORF">ACFOEB_10160</name>
</gene>
<dbReference type="RefSeq" id="WP_382416329.1">
    <property type="nucleotide sequence ID" value="NZ_AP031500.1"/>
</dbReference>
<dbReference type="PANTHER" id="PTHR13887:SF41">
    <property type="entry name" value="THIOREDOXIN SUPERFAMILY PROTEIN"/>
    <property type="match status" value="1"/>
</dbReference>
<evidence type="ECO:0000313" key="2">
    <source>
        <dbReference type="EMBL" id="MFC3155562.1"/>
    </source>
</evidence>
<dbReference type="PANTHER" id="PTHR13887">
    <property type="entry name" value="GLUTATHIONE S-TRANSFERASE KAPPA"/>
    <property type="match status" value="1"/>
</dbReference>
<dbReference type="Pfam" id="PF01323">
    <property type="entry name" value="DSBA"/>
    <property type="match status" value="1"/>
</dbReference>
<accession>A0ABV7HVY3</accession>
<protein>
    <submittedName>
        <fullName evidence="2">DsbA family protein</fullName>
    </submittedName>
</protein>
<dbReference type="InterPro" id="IPR036249">
    <property type="entry name" value="Thioredoxin-like_sf"/>
</dbReference>
<dbReference type="EMBL" id="JBHRTL010000006">
    <property type="protein sequence ID" value="MFC3155562.1"/>
    <property type="molecule type" value="Genomic_DNA"/>
</dbReference>